<comment type="caution">
    <text evidence="2">The sequence shown here is derived from an EMBL/GenBank/DDBJ whole genome shotgun (WGS) entry which is preliminary data.</text>
</comment>
<evidence type="ECO:0000256" key="1">
    <source>
        <dbReference type="SAM" id="MobiDB-lite"/>
    </source>
</evidence>
<organism evidence="2 3">
    <name type="scientific">Synaphobranchus kaupii</name>
    <name type="common">Kaup's arrowtooth eel</name>
    <dbReference type="NCBI Taxonomy" id="118154"/>
    <lineage>
        <taxon>Eukaryota</taxon>
        <taxon>Metazoa</taxon>
        <taxon>Chordata</taxon>
        <taxon>Craniata</taxon>
        <taxon>Vertebrata</taxon>
        <taxon>Euteleostomi</taxon>
        <taxon>Actinopterygii</taxon>
        <taxon>Neopterygii</taxon>
        <taxon>Teleostei</taxon>
        <taxon>Anguilliformes</taxon>
        <taxon>Synaphobranchidae</taxon>
        <taxon>Synaphobranchus</taxon>
    </lineage>
</organism>
<dbReference type="AlphaFoldDB" id="A0A9Q1EJ48"/>
<dbReference type="OrthoDB" id="6167960at2759"/>
<evidence type="ECO:0000313" key="2">
    <source>
        <dbReference type="EMBL" id="KAJ8339725.1"/>
    </source>
</evidence>
<keyword evidence="3" id="KW-1185">Reference proteome</keyword>
<protein>
    <submittedName>
        <fullName evidence="2">Uncharacterized protein</fullName>
    </submittedName>
</protein>
<gene>
    <name evidence="2" type="ORF">SKAU_G00343580</name>
</gene>
<name>A0A9Q1EJ48_SYNKA</name>
<dbReference type="EMBL" id="JAINUF010000016">
    <property type="protein sequence ID" value="KAJ8339725.1"/>
    <property type="molecule type" value="Genomic_DNA"/>
</dbReference>
<evidence type="ECO:0000313" key="3">
    <source>
        <dbReference type="Proteomes" id="UP001152622"/>
    </source>
</evidence>
<proteinExistence type="predicted"/>
<dbReference type="Proteomes" id="UP001152622">
    <property type="component" value="Chromosome 16"/>
</dbReference>
<reference evidence="2" key="1">
    <citation type="journal article" date="2023" name="Science">
        <title>Genome structures resolve the early diversification of teleost fishes.</title>
        <authorList>
            <person name="Parey E."/>
            <person name="Louis A."/>
            <person name="Montfort J."/>
            <person name="Bouchez O."/>
            <person name="Roques C."/>
            <person name="Iampietro C."/>
            <person name="Lluch J."/>
            <person name="Castinel A."/>
            <person name="Donnadieu C."/>
            <person name="Desvignes T."/>
            <person name="Floi Bucao C."/>
            <person name="Jouanno E."/>
            <person name="Wen M."/>
            <person name="Mejri S."/>
            <person name="Dirks R."/>
            <person name="Jansen H."/>
            <person name="Henkel C."/>
            <person name="Chen W.J."/>
            <person name="Zahm M."/>
            <person name="Cabau C."/>
            <person name="Klopp C."/>
            <person name="Thompson A.W."/>
            <person name="Robinson-Rechavi M."/>
            <person name="Braasch I."/>
            <person name="Lecointre G."/>
            <person name="Bobe J."/>
            <person name="Postlethwait J.H."/>
            <person name="Berthelot C."/>
            <person name="Roest Crollius H."/>
            <person name="Guiguen Y."/>
        </authorList>
    </citation>
    <scope>NUCLEOTIDE SEQUENCE</scope>
    <source>
        <strain evidence="2">WJC10195</strain>
    </source>
</reference>
<feature type="region of interest" description="Disordered" evidence="1">
    <location>
        <begin position="17"/>
        <end position="37"/>
    </location>
</feature>
<accession>A0A9Q1EJ48</accession>
<sequence>MRPGIVLHQEEPRAHCTSVRSDNGSEDFIPVPNSSRGADTGPAAGLLPFYGPVQLSSCNGPSPVISTSLLRLCWETQQTLRRHVYGCAILEELDYLCNLNGLQNKWGGGNSLYSTSNLVTGPQDEEG</sequence>